<evidence type="ECO:0000313" key="12">
    <source>
        <dbReference type="EMBL" id="KAG0718877.1"/>
    </source>
</evidence>
<evidence type="ECO:0000256" key="11">
    <source>
        <dbReference type="SAM" id="MobiDB-lite"/>
    </source>
</evidence>
<evidence type="ECO:0000256" key="2">
    <source>
        <dbReference type="ARBA" id="ARBA00004496"/>
    </source>
</evidence>
<dbReference type="GO" id="GO:0005737">
    <property type="term" value="C:cytoplasm"/>
    <property type="evidence" value="ECO:0007669"/>
    <property type="project" value="UniProtKB-SubCell"/>
</dbReference>
<evidence type="ECO:0000256" key="3">
    <source>
        <dbReference type="ARBA" id="ARBA00009471"/>
    </source>
</evidence>
<sequence length="264" mass="29265">MSVVTQRVTAMCSASLVSKLAETKDDKRRKKDMIKLTYTRHTTDAGTLKTPQSLVFQLAAELYGKPEIVIQRQRKAAAVDESINEYDYDNKNDRENFCAQEDSVSGYGDASTPGYDVTDIFSETVADSQTTSCGDKTSNFLGNLVAAPDKVEKINIGYARTAKKVDMKKLKTALWDILSDPSPEKENNKQLENKAEHSKRKKMDSSSDIDFSHLYKALPQRISSSMSGNISVPLVFIGLLHLANEHSLKLSDPGNLVDFTIMQG</sequence>
<dbReference type="GO" id="GO:0007076">
    <property type="term" value="P:mitotic chromosome condensation"/>
    <property type="evidence" value="ECO:0007669"/>
    <property type="project" value="InterPro"/>
</dbReference>
<evidence type="ECO:0000313" key="13">
    <source>
        <dbReference type="Proteomes" id="UP000770661"/>
    </source>
</evidence>
<keyword evidence="5" id="KW-0158">Chromosome</keyword>
<keyword evidence="6" id="KW-0963">Cytoplasm</keyword>
<keyword evidence="8" id="KW-0498">Mitosis</keyword>
<dbReference type="GO" id="GO:0000796">
    <property type="term" value="C:condensin complex"/>
    <property type="evidence" value="ECO:0007669"/>
    <property type="project" value="InterPro"/>
</dbReference>
<protein>
    <recommendedName>
        <fullName evidence="4">Condensin complex subunit 2</fullName>
    </recommendedName>
</protein>
<evidence type="ECO:0000256" key="6">
    <source>
        <dbReference type="ARBA" id="ARBA00022490"/>
    </source>
</evidence>
<keyword evidence="13" id="KW-1185">Reference proteome</keyword>
<gene>
    <name evidence="12" type="primary">Ncaph</name>
    <name evidence="12" type="ORF">GWK47_051643</name>
</gene>
<proteinExistence type="inferred from homology"/>
<dbReference type="EMBL" id="JACEEZ010015376">
    <property type="protein sequence ID" value="KAG0718877.1"/>
    <property type="molecule type" value="Genomic_DNA"/>
</dbReference>
<comment type="subcellular location">
    <subcellularLocation>
        <location evidence="1">Chromosome</location>
    </subcellularLocation>
    <subcellularLocation>
        <location evidence="2">Cytoplasm</location>
    </subcellularLocation>
</comment>
<comment type="similarity">
    <text evidence="3">Belongs to the CND2 (condensin subunit 2) family.</text>
</comment>
<reference evidence="12" key="1">
    <citation type="submission" date="2020-07" db="EMBL/GenBank/DDBJ databases">
        <title>The High-quality genome of the commercially important snow crab, Chionoecetes opilio.</title>
        <authorList>
            <person name="Jeong J.-H."/>
            <person name="Ryu S."/>
        </authorList>
    </citation>
    <scope>NUCLEOTIDE SEQUENCE</scope>
    <source>
        <strain evidence="12">MADBK_172401_WGS</strain>
        <tissue evidence="12">Digestive gland</tissue>
    </source>
</reference>
<dbReference type="Proteomes" id="UP000770661">
    <property type="component" value="Unassembled WGS sequence"/>
</dbReference>
<keyword evidence="7" id="KW-0132">Cell division</keyword>
<dbReference type="Pfam" id="PF05786">
    <property type="entry name" value="Cnd2"/>
    <property type="match status" value="1"/>
</dbReference>
<dbReference type="PANTHER" id="PTHR13108:SF9">
    <property type="entry name" value="CONDENSIN COMPLEX SUBUNIT 2"/>
    <property type="match status" value="1"/>
</dbReference>
<evidence type="ECO:0000256" key="5">
    <source>
        <dbReference type="ARBA" id="ARBA00022454"/>
    </source>
</evidence>
<feature type="region of interest" description="Disordered" evidence="11">
    <location>
        <begin position="179"/>
        <end position="205"/>
    </location>
</feature>
<evidence type="ECO:0000256" key="4">
    <source>
        <dbReference type="ARBA" id="ARBA00016065"/>
    </source>
</evidence>
<accession>A0A8J5CT45</accession>
<dbReference type="GO" id="GO:0003682">
    <property type="term" value="F:chromatin binding"/>
    <property type="evidence" value="ECO:0007669"/>
    <property type="project" value="TreeGrafter"/>
</dbReference>
<organism evidence="12 13">
    <name type="scientific">Chionoecetes opilio</name>
    <name type="common">Atlantic snow crab</name>
    <name type="synonym">Cancer opilio</name>
    <dbReference type="NCBI Taxonomy" id="41210"/>
    <lineage>
        <taxon>Eukaryota</taxon>
        <taxon>Metazoa</taxon>
        <taxon>Ecdysozoa</taxon>
        <taxon>Arthropoda</taxon>
        <taxon>Crustacea</taxon>
        <taxon>Multicrustacea</taxon>
        <taxon>Malacostraca</taxon>
        <taxon>Eumalacostraca</taxon>
        <taxon>Eucarida</taxon>
        <taxon>Decapoda</taxon>
        <taxon>Pleocyemata</taxon>
        <taxon>Brachyura</taxon>
        <taxon>Eubrachyura</taxon>
        <taxon>Majoidea</taxon>
        <taxon>Majidae</taxon>
        <taxon>Chionoecetes</taxon>
    </lineage>
</organism>
<evidence type="ECO:0000256" key="1">
    <source>
        <dbReference type="ARBA" id="ARBA00004286"/>
    </source>
</evidence>
<keyword evidence="9" id="KW-0226">DNA condensation</keyword>
<dbReference type="GO" id="GO:0051301">
    <property type="term" value="P:cell division"/>
    <property type="evidence" value="ECO:0007669"/>
    <property type="project" value="UniProtKB-KW"/>
</dbReference>
<name>A0A8J5CT45_CHIOP</name>
<evidence type="ECO:0000256" key="10">
    <source>
        <dbReference type="ARBA" id="ARBA00023306"/>
    </source>
</evidence>
<dbReference type="InterPro" id="IPR022816">
    <property type="entry name" value="Condensin_barren_su2"/>
</dbReference>
<dbReference type="AlphaFoldDB" id="A0A8J5CT45"/>
<evidence type="ECO:0000256" key="7">
    <source>
        <dbReference type="ARBA" id="ARBA00022618"/>
    </source>
</evidence>
<evidence type="ECO:0000256" key="9">
    <source>
        <dbReference type="ARBA" id="ARBA00023067"/>
    </source>
</evidence>
<dbReference type="PANTHER" id="PTHR13108">
    <property type="entry name" value="CONDENSIN COMPLEX SUBUNIT 2"/>
    <property type="match status" value="1"/>
</dbReference>
<evidence type="ECO:0000256" key="8">
    <source>
        <dbReference type="ARBA" id="ARBA00022776"/>
    </source>
</evidence>
<feature type="compositionally biased region" description="Basic and acidic residues" evidence="11">
    <location>
        <begin position="182"/>
        <end position="196"/>
    </location>
</feature>
<comment type="caution">
    <text evidence="12">The sequence shown here is derived from an EMBL/GenBank/DDBJ whole genome shotgun (WGS) entry which is preliminary data.</text>
</comment>
<dbReference type="OrthoDB" id="362021at2759"/>
<keyword evidence="10" id="KW-0131">Cell cycle</keyword>